<dbReference type="EMBL" id="MU004313">
    <property type="protein sequence ID" value="KAF2658692.1"/>
    <property type="molecule type" value="Genomic_DNA"/>
</dbReference>
<gene>
    <name evidence="2" type="ORF">K491DRAFT_253882</name>
</gene>
<sequence length="170" mass="20020">MPERSPVSNRPPDNIANLDNAVAMIKEELVAERARSKKASHEKRAMQDFLDQMNGWWSVFENVREVIRNAQLPREWDGNQRMFDRLMRSCRRLEEGLEIWEERYLDRNKTVFGRKVSVMDEWFQKSKAEYELQNWRDIIRTWRAAHKTTFTRGDSGVPGGPKDTEGAYGA</sequence>
<organism evidence="2 3">
    <name type="scientific">Lophiostoma macrostomum CBS 122681</name>
    <dbReference type="NCBI Taxonomy" id="1314788"/>
    <lineage>
        <taxon>Eukaryota</taxon>
        <taxon>Fungi</taxon>
        <taxon>Dikarya</taxon>
        <taxon>Ascomycota</taxon>
        <taxon>Pezizomycotina</taxon>
        <taxon>Dothideomycetes</taxon>
        <taxon>Pleosporomycetidae</taxon>
        <taxon>Pleosporales</taxon>
        <taxon>Lophiostomataceae</taxon>
        <taxon>Lophiostoma</taxon>
    </lineage>
</organism>
<evidence type="ECO:0000313" key="2">
    <source>
        <dbReference type="EMBL" id="KAF2658692.1"/>
    </source>
</evidence>
<protein>
    <submittedName>
        <fullName evidence="2">Uncharacterized protein</fullName>
    </submittedName>
</protein>
<keyword evidence="3" id="KW-1185">Reference proteome</keyword>
<accession>A0A6A6TG37</accession>
<name>A0A6A6TG37_9PLEO</name>
<evidence type="ECO:0000256" key="1">
    <source>
        <dbReference type="SAM" id="MobiDB-lite"/>
    </source>
</evidence>
<dbReference type="AlphaFoldDB" id="A0A6A6TG37"/>
<feature type="region of interest" description="Disordered" evidence="1">
    <location>
        <begin position="150"/>
        <end position="170"/>
    </location>
</feature>
<proteinExistence type="predicted"/>
<reference evidence="2" key="1">
    <citation type="journal article" date="2020" name="Stud. Mycol.">
        <title>101 Dothideomycetes genomes: a test case for predicting lifestyles and emergence of pathogens.</title>
        <authorList>
            <person name="Haridas S."/>
            <person name="Albert R."/>
            <person name="Binder M."/>
            <person name="Bloem J."/>
            <person name="Labutti K."/>
            <person name="Salamov A."/>
            <person name="Andreopoulos B."/>
            <person name="Baker S."/>
            <person name="Barry K."/>
            <person name="Bills G."/>
            <person name="Bluhm B."/>
            <person name="Cannon C."/>
            <person name="Castanera R."/>
            <person name="Culley D."/>
            <person name="Daum C."/>
            <person name="Ezra D."/>
            <person name="Gonzalez J."/>
            <person name="Henrissat B."/>
            <person name="Kuo A."/>
            <person name="Liang C."/>
            <person name="Lipzen A."/>
            <person name="Lutzoni F."/>
            <person name="Magnuson J."/>
            <person name="Mondo S."/>
            <person name="Nolan M."/>
            <person name="Ohm R."/>
            <person name="Pangilinan J."/>
            <person name="Park H.-J."/>
            <person name="Ramirez L."/>
            <person name="Alfaro M."/>
            <person name="Sun H."/>
            <person name="Tritt A."/>
            <person name="Yoshinaga Y."/>
            <person name="Zwiers L.-H."/>
            <person name="Turgeon B."/>
            <person name="Goodwin S."/>
            <person name="Spatafora J."/>
            <person name="Crous P."/>
            <person name="Grigoriev I."/>
        </authorList>
    </citation>
    <scope>NUCLEOTIDE SEQUENCE</scope>
    <source>
        <strain evidence="2">CBS 122681</strain>
    </source>
</reference>
<evidence type="ECO:0000313" key="3">
    <source>
        <dbReference type="Proteomes" id="UP000799324"/>
    </source>
</evidence>
<dbReference type="Proteomes" id="UP000799324">
    <property type="component" value="Unassembled WGS sequence"/>
</dbReference>